<accession>A0A9P5S4K3</accession>
<dbReference type="InterPro" id="IPR045864">
    <property type="entry name" value="aa-tRNA-synth_II/BPL/LPL"/>
</dbReference>
<dbReference type="SUPFAM" id="SSF101353">
    <property type="entry name" value="Putative anticodon-binding domain of alanyl-tRNA synthetase (AlaRS)"/>
    <property type="match status" value="1"/>
</dbReference>
<comment type="caution">
    <text evidence="12">The sequence shown here is derived from an EMBL/GenBank/DDBJ whole genome shotgun (WGS) entry which is preliminary data.</text>
</comment>
<dbReference type="PANTHER" id="PTHR11777:SF9">
    <property type="entry name" value="ALANINE--TRNA LIGASE, CYTOPLASMIC"/>
    <property type="match status" value="1"/>
</dbReference>
<keyword evidence="8 9" id="KW-0030">Aminoacyl-tRNA synthetase</keyword>
<dbReference type="Proteomes" id="UP000748756">
    <property type="component" value="Unassembled WGS sequence"/>
</dbReference>
<evidence type="ECO:0000256" key="2">
    <source>
        <dbReference type="ARBA" id="ARBA00022555"/>
    </source>
</evidence>
<feature type="binding site" evidence="9">
    <location>
        <position position="751"/>
    </location>
    <ligand>
        <name>Zn(2+)</name>
        <dbReference type="ChEBI" id="CHEBI:29105"/>
    </ligand>
</feature>
<dbReference type="Pfam" id="PF01411">
    <property type="entry name" value="tRNA-synt_2c"/>
    <property type="match status" value="1"/>
</dbReference>
<evidence type="ECO:0000256" key="9">
    <source>
        <dbReference type="HAMAP-Rule" id="MF_03133"/>
    </source>
</evidence>
<evidence type="ECO:0000256" key="10">
    <source>
        <dbReference type="SAM" id="MobiDB-lite"/>
    </source>
</evidence>
<dbReference type="PROSITE" id="PS50860">
    <property type="entry name" value="AA_TRNA_LIGASE_II_ALA"/>
    <property type="match status" value="1"/>
</dbReference>
<dbReference type="Gene3D" id="3.30.930.10">
    <property type="entry name" value="Bira Bifunctional Protein, Domain 2"/>
    <property type="match status" value="1"/>
</dbReference>
<dbReference type="GO" id="GO:0002161">
    <property type="term" value="F:aminoacyl-tRNA deacylase activity"/>
    <property type="evidence" value="ECO:0007669"/>
    <property type="project" value="TreeGrafter"/>
</dbReference>
<dbReference type="GO" id="GO:0004813">
    <property type="term" value="F:alanine-tRNA ligase activity"/>
    <property type="evidence" value="ECO:0007669"/>
    <property type="project" value="UniProtKB-UniRule"/>
</dbReference>
<evidence type="ECO:0000256" key="8">
    <source>
        <dbReference type="ARBA" id="ARBA00023146"/>
    </source>
</evidence>
<dbReference type="GO" id="GO:0000049">
    <property type="term" value="F:tRNA binding"/>
    <property type="evidence" value="ECO:0007669"/>
    <property type="project" value="UniProtKB-KW"/>
</dbReference>
<reference evidence="12" key="1">
    <citation type="journal article" date="2020" name="Fungal Divers.">
        <title>Resolving the Mortierellaceae phylogeny through synthesis of multi-gene phylogenetics and phylogenomics.</title>
        <authorList>
            <person name="Vandepol N."/>
            <person name="Liber J."/>
            <person name="Desiro A."/>
            <person name="Na H."/>
            <person name="Kennedy M."/>
            <person name="Barry K."/>
            <person name="Grigoriev I.V."/>
            <person name="Miller A.N."/>
            <person name="O'Donnell K."/>
            <person name="Stajich J.E."/>
            <person name="Bonito G."/>
        </authorList>
    </citation>
    <scope>NUCLEOTIDE SEQUENCE</scope>
    <source>
        <strain evidence="12">NRRL 6426</strain>
    </source>
</reference>
<dbReference type="PRINTS" id="PR00980">
    <property type="entry name" value="TRNASYNTHALA"/>
</dbReference>
<keyword evidence="4 9" id="KW-0547">Nucleotide-binding</keyword>
<protein>
    <recommendedName>
        <fullName evidence="9">Alanine--tRNA ligase</fullName>
        <ecNumber evidence="9">6.1.1.7</ecNumber>
    </recommendedName>
    <alternativeName>
        <fullName evidence="9">Alanyl-tRNA synthetase</fullName>
        <shortName evidence="9">AlaRS</shortName>
    </alternativeName>
</protein>
<dbReference type="Pfam" id="PF07973">
    <property type="entry name" value="tRNA_SAD"/>
    <property type="match status" value="1"/>
</dbReference>
<feature type="binding site" evidence="9">
    <location>
        <position position="653"/>
    </location>
    <ligand>
        <name>Zn(2+)</name>
        <dbReference type="ChEBI" id="CHEBI:29105"/>
    </ligand>
</feature>
<dbReference type="OrthoDB" id="2423964at2759"/>
<dbReference type="GO" id="GO:0005524">
    <property type="term" value="F:ATP binding"/>
    <property type="evidence" value="ECO:0007669"/>
    <property type="project" value="UniProtKB-UniRule"/>
</dbReference>
<dbReference type="EMBL" id="JAAAUQ010000183">
    <property type="protein sequence ID" value="KAF9153314.1"/>
    <property type="molecule type" value="Genomic_DNA"/>
</dbReference>
<dbReference type="SUPFAM" id="SSF50447">
    <property type="entry name" value="Translation proteins"/>
    <property type="match status" value="1"/>
</dbReference>
<keyword evidence="7 9" id="KW-0648">Protein biosynthesis</keyword>
<feature type="region of interest" description="Disordered" evidence="10">
    <location>
        <begin position="937"/>
        <end position="968"/>
    </location>
</feature>
<evidence type="ECO:0000256" key="6">
    <source>
        <dbReference type="ARBA" id="ARBA00022884"/>
    </source>
</evidence>
<keyword evidence="6 9" id="KW-0694">RNA-binding</keyword>
<dbReference type="SMART" id="SM00863">
    <property type="entry name" value="tRNA_SAD"/>
    <property type="match status" value="1"/>
</dbReference>
<dbReference type="PANTHER" id="PTHR11777">
    <property type="entry name" value="ALANYL-TRNA SYNTHETASE"/>
    <property type="match status" value="1"/>
</dbReference>
<dbReference type="InterPro" id="IPR050058">
    <property type="entry name" value="Ala-tRNA_ligase"/>
</dbReference>
<keyword evidence="9" id="KW-0963">Cytoplasm</keyword>
<dbReference type="InterPro" id="IPR018162">
    <property type="entry name" value="Ala-tRNA-ligase_IIc_anticod-bd"/>
</dbReference>
<feature type="binding site" evidence="9">
    <location>
        <position position="649"/>
    </location>
    <ligand>
        <name>Zn(2+)</name>
        <dbReference type="ChEBI" id="CHEBI:29105"/>
    </ligand>
</feature>
<keyword evidence="9" id="KW-0862">Zinc</keyword>
<dbReference type="InterPro" id="IPR018163">
    <property type="entry name" value="Thr/Ala-tRNA-synth_IIc_edit"/>
</dbReference>
<dbReference type="HAMAP" id="MF_00036_B">
    <property type="entry name" value="Ala_tRNA_synth_B"/>
    <property type="match status" value="1"/>
</dbReference>
<dbReference type="InterPro" id="IPR012947">
    <property type="entry name" value="tRNA_SAD"/>
</dbReference>
<dbReference type="FunFam" id="3.30.930.10:FF:000004">
    <property type="entry name" value="Alanine--tRNA ligase"/>
    <property type="match status" value="1"/>
</dbReference>
<dbReference type="InterPro" id="IPR018165">
    <property type="entry name" value="Ala-tRNA-synth_IIc_core"/>
</dbReference>
<evidence type="ECO:0000259" key="11">
    <source>
        <dbReference type="PROSITE" id="PS50860"/>
    </source>
</evidence>
<comment type="catalytic activity">
    <reaction evidence="9">
        <text>tRNA(Ala) + L-alanine + ATP = L-alanyl-tRNA(Ala) + AMP + diphosphate</text>
        <dbReference type="Rhea" id="RHEA:12540"/>
        <dbReference type="Rhea" id="RHEA-COMP:9657"/>
        <dbReference type="Rhea" id="RHEA-COMP:9923"/>
        <dbReference type="ChEBI" id="CHEBI:30616"/>
        <dbReference type="ChEBI" id="CHEBI:33019"/>
        <dbReference type="ChEBI" id="CHEBI:57972"/>
        <dbReference type="ChEBI" id="CHEBI:78442"/>
        <dbReference type="ChEBI" id="CHEBI:78497"/>
        <dbReference type="ChEBI" id="CHEBI:456215"/>
        <dbReference type="EC" id="6.1.1.7"/>
    </reaction>
</comment>
<evidence type="ECO:0000313" key="13">
    <source>
        <dbReference type="Proteomes" id="UP000748756"/>
    </source>
</evidence>
<organism evidence="12 13">
    <name type="scientific">Linnemannia schmuckeri</name>
    <dbReference type="NCBI Taxonomy" id="64567"/>
    <lineage>
        <taxon>Eukaryota</taxon>
        <taxon>Fungi</taxon>
        <taxon>Fungi incertae sedis</taxon>
        <taxon>Mucoromycota</taxon>
        <taxon>Mortierellomycotina</taxon>
        <taxon>Mortierellomycetes</taxon>
        <taxon>Mortierellales</taxon>
        <taxon>Mortierellaceae</taxon>
        <taxon>Linnemannia</taxon>
    </lineage>
</organism>
<sequence>MLRGWKVDSCLRAGVKTRTLSGCSTAISPNRSHGQARQIHQHFSRASFLLSRSNNISSPSAAGHTSYAYAYAQLRYLRQMTTPELRRDFTEFFVKEHGHTSVKSSSLIPHNDKSLMFTNAGMVQFKEYFRNPAVAPFKQATSIQKCMRAGGKHNDLDNVGYTPRHHTFFEMLGNFSFGEYSKSKAIQMAWRFLTEVIKLPKDRLRVTVLASDQESYELWRDQEGVPEDRIIRSGAKDNFWTMGEGAGPCGPCTEIFWDTLNDDLGEDRWLEIWNLVFMQHYRNDQGELENLPIVCVDTGMGLERLAAVVQNKENNFETDVFAPMFEGLHKIMTEAGIESSRDINATPHKKIIVDHLRAMSFLIADGVIPSNVGRGYVLRRIIRRALRSGNQLGFTKPFMTELYPYLLESFNDGSYPDMEARQDPIKDVIRQEEEIFMSTLSKGLALLEPVFKQKDLSGAKQVPADIAFKLYDTFGFPLDLTVLIAEEREWTVDLVAVEALKQKQREQGRASWKAGSSLVLAKAQEWKEQGIFPTFSGYHRDMLTGQSSTVLAAQSTDDGTGDMILSIEPCPFYGLGGGQSPDTGSITLANGSEWRVVDVFSPYERGLAIRVQAIAEETALEEDLLCMHKGFKLTTFVDAKRREGVAAHHSATHLLNAALRKTLGKAIMQAGSLVEPERLRFDFTHGKPIDQNQIKEIEDWINSTALQSVQPVIKEYPLQKAIDMGSIAVFSEKYGEVVRVVDFPKVSMELCGGTHVEDLSKIYPFKILSEGSVAAGTRRIEAAVGKSASQFLIEQDRMVSRLNQELKSYATSAGNGLDLKVNKMKDHVSDISRQYTRLLEKLVKIPAAPISQGTIDLGASLNPAGRSGIPVKVHQLDSDIQDQEFYSKKANWLKEQDPEAMHVLVWDENILVTLDQKLFPKMHAGKVLKALLEQVGGGKGGGQPQLARGKIMTTTSGSGDGGGSSPVDRLVSLVQSS</sequence>
<feature type="domain" description="Alanyl-transfer RNA synthetases family profile" evidence="11">
    <location>
        <begin position="80"/>
        <end position="794"/>
    </location>
</feature>
<gene>
    <name evidence="9" type="primary">ALA1</name>
    <name evidence="12" type="ORF">BG015_003693</name>
</gene>
<feature type="binding site" evidence="9">
    <location>
        <position position="755"/>
    </location>
    <ligand>
        <name>Zn(2+)</name>
        <dbReference type="ChEBI" id="CHEBI:29105"/>
    </ligand>
</feature>
<dbReference type="InterPro" id="IPR023033">
    <property type="entry name" value="Ala_tRNA_ligase_euk/bac"/>
</dbReference>
<evidence type="ECO:0000256" key="4">
    <source>
        <dbReference type="ARBA" id="ARBA00022741"/>
    </source>
</evidence>
<dbReference type="InterPro" id="IPR002318">
    <property type="entry name" value="Ala-tRNA-lgiase_IIc"/>
</dbReference>
<keyword evidence="5 9" id="KW-0067">ATP-binding</keyword>
<dbReference type="SUPFAM" id="SSF55681">
    <property type="entry name" value="Class II aaRS and biotin synthetases"/>
    <property type="match status" value="1"/>
</dbReference>
<keyword evidence="9" id="KW-0496">Mitochondrion</keyword>
<evidence type="ECO:0000256" key="5">
    <source>
        <dbReference type="ARBA" id="ARBA00022840"/>
    </source>
</evidence>
<keyword evidence="3 9" id="KW-0436">Ligase</keyword>
<dbReference type="GO" id="GO:0005739">
    <property type="term" value="C:mitochondrion"/>
    <property type="evidence" value="ECO:0007669"/>
    <property type="project" value="UniProtKB-SubCell"/>
</dbReference>
<keyword evidence="13" id="KW-1185">Reference proteome</keyword>
<dbReference type="GO" id="GO:0008270">
    <property type="term" value="F:zinc ion binding"/>
    <property type="evidence" value="ECO:0007669"/>
    <property type="project" value="UniProtKB-UniRule"/>
</dbReference>
<dbReference type="InterPro" id="IPR018164">
    <property type="entry name" value="Ala-tRNA-synth_IIc_N"/>
</dbReference>
<dbReference type="AlphaFoldDB" id="A0A9P5S4K3"/>
<evidence type="ECO:0000256" key="7">
    <source>
        <dbReference type="ARBA" id="ARBA00022917"/>
    </source>
</evidence>
<comment type="cofactor">
    <cofactor evidence="9">
        <name>Zn(2+)</name>
        <dbReference type="ChEBI" id="CHEBI:29105"/>
    </cofactor>
    <text evidence="9">Binds 1 zinc ion per subunit.</text>
</comment>
<comment type="subcellular location">
    <subcellularLocation>
        <location evidence="9">Mitochondrion</location>
    </subcellularLocation>
    <subcellularLocation>
        <location evidence="9">Cytoplasm</location>
    </subcellularLocation>
</comment>
<keyword evidence="2 9" id="KW-0820">tRNA-binding</keyword>
<proteinExistence type="inferred from homology"/>
<evidence type="ECO:0000313" key="12">
    <source>
        <dbReference type="EMBL" id="KAF9153314.1"/>
    </source>
</evidence>
<comment type="subunit">
    <text evidence="9">Monomer.</text>
</comment>
<comment type="function">
    <text evidence="9">Catalyzes the attachment of alanine to tRNA(Ala) in a two-step reaction: alanine is first activated by ATP to form Ala-AMP and then transferred to the acceptor end of tRNA(Ala). Also edits incorrectly charged tRNA(Ala) via its editing domain.</text>
</comment>
<dbReference type="SUPFAM" id="SSF55186">
    <property type="entry name" value="ThrRS/AlaRS common domain"/>
    <property type="match status" value="1"/>
</dbReference>
<dbReference type="NCBIfam" id="TIGR00344">
    <property type="entry name" value="alaS"/>
    <property type="match status" value="1"/>
</dbReference>
<dbReference type="Gene3D" id="3.30.980.10">
    <property type="entry name" value="Threonyl-trna Synthetase, Chain A, domain 2"/>
    <property type="match status" value="1"/>
</dbReference>
<dbReference type="InterPro" id="IPR009000">
    <property type="entry name" value="Transl_B-barrel_sf"/>
</dbReference>
<dbReference type="Gene3D" id="3.10.310.40">
    <property type="match status" value="1"/>
</dbReference>
<dbReference type="GO" id="GO:0070143">
    <property type="term" value="P:mitochondrial alanyl-tRNA aminoacylation"/>
    <property type="evidence" value="ECO:0007669"/>
    <property type="project" value="UniProtKB-UniRule"/>
</dbReference>
<comment type="domain">
    <text evidence="9">Consists of three domains; the N-terminal catalytic domain, the editing domain and the C-terminal C-Ala domain. The editing domain removes incorrectly charged amino acids, while the C-Ala domain, along with tRNA(Ala), serves as a bridge to cooperatively bring together the editing and aminoacylation centers thus stimulating deacylation of misacylated tRNAs.</text>
</comment>
<name>A0A9P5S4K3_9FUNG</name>
<evidence type="ECO:0000256" key="3">
    <source>
        <dbReference type="ARBA" id="ARBA00022598"/>
    </source>
</evidence>
<keyword evidence="9" id="KW-0479">Metal-binding</keyword>
<dbReference type="Gene3D" id="2.40.30.130">
    <property type="match status" value="1"/>
</dbReference>
<dbReference type="EC" id="6.1.1.7" evidence="9"/>
<dbReference type="Gene3D" id="3.30.54.20">
    <property type="match status" value="1"/>
</dbReference>
<dbReference type="FunFam" id="3.30.980.10:FF:000004">
    <property type="entry name" value="Alanine--tRNA ligase, cytoplasmic"/>
    <property type="match status" value="1"/>
</dbReference>
<evidence type="ECO:0000256" key="1">
    <source>
        <dbReference type="ARBA" id="ARBA00008429"/>
    </source>
</evidence>
<dbReference type="CDD" id="cd00673">
    <property type="entry name" value="AlaRS_core"/>
    <property type="match status" value="1"/>
</dbReference>
<comment type="similarity">
    <text evidence="1">Belongs to the class-II aminoacyl-tRNA synthetase family. Alax-L subfamily.</text>
</comment>